<feature type="transmembrane region" description="Helical" evidence="8">
    <location>
        <begin position="112"/>
        <end position="132"/>
    </location>
</feature>
<feature type="transmembrane region" description="Helical" evidence="8">
    <location>
        <begin position="54"/>
        <end position="72"/>
    </location>
</feature>
<evidence type="ECO:0000256" key="6">
    <source>
        <dbReference type="ARBA" id="ARBA00023136"/>
    </source>
</evidence>
<feature type="transmembrane region" description="Helical" evidence="8">
    <location>
        <begin position="428"/>
        <end position="453"/>
    </location>
</feature>
<name>G7IXK2_MEDTR</name>
<evidence type="ECO:0000256" key="7">
    <source>
        <dbReference type="SAM" id="MobiDB-lite"/>
    </source>
</evidence>
<feature type="transmembrane region" description="Helical" evidence="8">
    <location>
        <begin position="301"/>
        <end position="319"/>
    </location>
</feature>
<evidence type="ECO:0000256" key="1">
    <source>
        <dbReference type="ARBA" id="ARBA00004141"/>
    </source>
</evidence>
<gene>
    <name evidence="11" type="primary">11440493</name>
    <name evidence="9" type="ordered locus">MTR_3g051190</name>
    <name evidence="10" type="ORF">MtrunA17_Chr3g0098661</name>
</gene>
<evidence type="ECO:0000313" key="12">
    <source>
        <dbReference type="Proteomes" id="UP000002051"/>
    </source>
</evidence>
<feature type="transmembrane region" description="Helical" evidence="8">
    <location>
        <begin position="153"/>
        <end position="175"/>
    </location>
</feature>
<reference evidence="11" key="3">
    <citation type="submission" date="2015-04" db="UniProtKB">
        <authorList>
            <consortium name="EnsemblPlants"/>
        </authorList>
    </citation>
    <scope>IDENTIFICATION</scope>
    <source>
        <strain evidence="11">cv. Jemalong A17</strain>
    </source>
</reference>
<reference evidence="10" key="5">
    <citation type="journal article" date="2018" name="Nat. Plants">
        <title>Whole-genome landscape of Medicago truncatula symbiotic genes.</title>
        <authorList>
            <person name="Pecrix Y."/>
            <person name="Gamas P."/>
            <person name="Carrere S."/>
        </authorList>
    </citation>
    <scope>NUCLEOTIDE SEQUENCE</scope>
    <source>
        <tissue evidence="10">Leaves</tissue>
    </source>
</reference>
<keyword evidence="5 8" id="KW-1133">Transmembrane helix</keyword>
<dbReference type="CDD" id="cd17484">
    <property type="entry name" value="MFS_FBT"/>
    <property type="match status" value="1"/>
</dbReference>
<comment type="subcellular location">
    <subcellularLocation>
        <location evidence="1">Membrane</location>
        <topology evidence="1">Multi-pass membrane protein</topology>
    </subcellularLocation>
</comment>
<dbReference type="OrthoDB" id="754047at2759"/>
<reference evidence="9 12" key="2">
    <citation type="journal article" date="2014" name="BMC Genomics">
        <title>An improved genome release (version Mt4.0) for the model legume Medicago truncatula.</title>
        <authorList>
            <person name="Tang H."/>
            <person name="Krishnakumar V."/>
            <person name="Bidwell S."/>
            <person name="Rosen B."/>
            <person name="Chan A."/>
            <person name="Zhou S."/>
            <person name="Gentzbittel L."/>
            <person name="Childs K.L."/>
            <person name="Yandell M."/>
            <person name="Gundlach H."/>
            <person name="Mayer K.F."/>
            <person name="Schwartz D.C."/>
            <person name="Town C.D."/>
        </authorList>
    </citation>
    <scope>GENOME REANNOTATION</scope>
    <source>
        <strain evidence="11 12">cv. Jemalong A17</strain>
    </source>
</reference>
<dbReference type="Gene3D" id="1.20.1250.20">
    <property type="entry name" value="MFS general substrate transporter like domains"/>
    <property type="match status" value="1"/>
</dbReference>
<dbReference type="PANTHER" id="PTHR31585">
    <property type="entry name" value="FOLATE-BIOPTERIN TRANSPORTER 1, CHLOROPLASTIC"/>
    <property type="match status" value="1"/>
</dbReference>
<feature type="transmembrane region" description="Helical" evidence="8">
    <location>
        <begin position="465"/>
        <end position="486"/>
    </location>
</feature>
<proteinExistence type="inferred from homology"/>
<reference evidence="13" key="4">
    <citation type="journal article" date="2018" name="Nat. Plants">
        <title>Whole-genome landscape of Medicago truncatula symbiotic genes.</title>
        <authorList>
            <person name="Pecrix Y."/>
            <person name="Staton S.E."/>
            <person name="Sallet E."/>
            <person name="Lelandais-Briere C."/>
            <person name="Moreau S."/>
            <person name="Carrere S."/>
            <person name="Blein T."/>
            <person name="Jardinaud M.F."/>
            <person name="Latrasse D."/>
            <person name="Zouine M."/>
            <person name="Zahm M."/>
            <person name="Kreplak J."/>
            <person name="Mayjonade B."/>
            <person name="Satge C."/>
            <person name="Perez M."/>
            <person name="Cauet S."/>
            <person name="Marande W."/>
            <person name="Chantry-Darmon C."/>
            <person name="Lopez-Roques C."/>
            <person name="Bouchez O."/>
            <person name="Berard A."/>
            <person name="Debelle F."/>
            <person name="Munos S."/>
            <person name="Bendahmane A."/>
            <person name="Berges H."/>
            <person name="Niebel A."/>
            <person name="Buitink J."/>
            <person name="Frugier F."/>
            <person name="Benhamed M."/>
            <person name="Crespi M."/>
            <person name="Gouzy J."/>
            <person name="Gamas P."/>
        </authorList>
    </citation>
    <scope>NUCLEOTIDE SEQUENCE [LARGE SCALE GENOMIC DNA]</scope>
    <source>
        <strain evidence="13">cv. Jemalong A17</strain>
    </source>
</reference>
<dbReference type="InterPro" id="IPR039309">
    <property type="entry name" value="BT1"/>
</dbReference>
<dbReference type="GO" id="GO:0008517">
    <property type="term" value="F:folic acid transmembrane transporter activity"/>
    <property type="evidence" value="ECO:0000318"/>
    <property type="project" value="GO_Central"/>
</dbReference>
<dbReference type="Proteomes" id="UP000002051">
    <property type="component" value="Chromosome 3"/>
</dbReference>
<evidence type="ECO:0000313" key="9">
    <source>
        <dbReference type="EMBL" id="AES70303.1"/>
    </source>
</evidence>
<evidence type="ECO:0000313" key="13">
    <source>
        <dbReference type="Proteomes" id="UP000265566"/>
    </source>
</evidence>
<protein>
    <submittedName>
        <fullName evidence="9">Folate/biopterin transporter</fullName>
    </submittedName>
    <submittedName>
        <fullName evidence="10">Putative folate-biopterin transporter, major facilitator superfamily domain-containing protein</fullName>
    </submittedName>
</protein>
<accession>G7IXK2</accession>
<dbReference type="SUPFAM" id="SSF103473">
    <property type="entry name" value="MFS general substrate transporter"/>
    <property type="match status" value="1"/>
</dbReference>
<feature type="region of interest" description="Disordered" evidence="7">
    <location>
        <begin position="222"/>
        <end position="259"/>
    </location>
</feature>
<dbReference type="eggNOG" id="ENOG502QPYM">
    <property type="taxonomic scope" value="Eukaryota"/>
</dbReference>
<feature type="transmembrane region" description="Helical" evidence="8">
    <location>
        <begin position="12"/>
        <end position="34"/>
    </location>
</feature>
<dbReference type="Pfam" id="PF03092">
    <property type="entry name" value="BT1"/>
    <property type="match status" value="1"/>
</dbReference>
<organism evidence="9 12">
    <name type="scientific">Medicago truncatula</name>
    <name type="common">Barrel medic</name>
    <name type="synonym">Medicago tribuloides</name>
    <dbReference type="NCBI Taxonomy" id="3880"/>
    <lineage>
        <taxon>Eukaryota</taxon>
        <taxon>Viridiplantae</taxon>
        <taxon>Streptophyta</taxon>
        <taxon>Embryophyta</taxon>
        <taxon>Tracheophyta</taxon>
        <taxon>Spermatophyta</taxon>
        <taxon>Magnoliopsida</taxon>
        <taxon>eudicotyledons</taxon>
        <taxon>Gunneridae</taxon>
        <taxon>Pentapetalae</taxon>
        <taxon>rosids</taxon>
        <taxon>fabids</taxon>
        <taxon>Fabales</taxon>
        <taxon>Fabaceae</taxon>
        <taxon>Papilionoideae</taxon>
        <taxon>50 kb inversion clade</taxon>
        <taxon>NPAAA clade</taxon>
        <taxon>Hologalegina</taxon>
        <taxon>IRL clade</taxon>
        <taxon>Trifolieae</taxon>
        <taxon>Medicago</taxon>
    </lineage>
</organism>
<dbReference type="EMBL" id="PSQE01000003">
    <property type="protein sequence ID" value="RHN67066.1"/>
    <property type="molecule type" value="Genomic_DNA"/>
</dbReference>
<dbReference type="GO" id="GO:0016020">
    <property type="term" value="C:membrane"/>
    <property type="evidence" value="ECO:0007669"/>
    <property type="project" value="UniProtKB-SubCell"/>
</dbReference>
<feature type="transmembrane region" description="Helical" evidence="8">
    <location>
        <begin position="331"/>
        <end position="349"/>
    </location>
</feature>
<keyword evidence="6 8" id="KW-0472">Membrane</keyword>
<evidence type="ECO:0000256" key="5">
    <source>
        <dbReference type="ARBA" id="ARBA00022989"/>
    </source>
</evidence>
<feature type="transmembrane region" description="Helical" evidence="8">
    <location>
        <begin position="393"/>
        <end position="416"/>
    </location>
</feature>
<dbReference type="Proteomes" id="UP000265566">
    <property type="component" value="Chromosome 3"/>
</dbReference>
<dbReference type="Gramene" id="rna15203">
    <property type="protein sequence ID" value="RHN67066.1"/>
    <property type="gene ID" value="gene15203"/>
</dbReference>
<dbReference type="AlphaFoldDB" id="G7IXK2"/>
<evidence type="ECO:0000256" key="2">
    <source>
        <dbReference type="ARBA" id="ARBA00007015"/>
    </source>
</evidence>
<evidence type="ECO:0000256" key="4">
    <source>
        <dbReference type="ARBA" id="ARBA00022692"/>
    </source>
</evidence>
<reference evidence="9 12" key="1">
    <citation type="journal article" date="2011" name="Nature">
        <title>The Medicago genome provides insight into the evolution of rhizobial symbioses.</title>
        <authorList>
            <person name="Young N.D."/>
            <person name="Debelle F."/>
            <person name="Oldroyd G.E."/>
            <person name="Geurts R."/>
            <person name="Cannon S.B."/>
            <person name="Udvardi M.K."/>
            <person name="Benedito V.A."/>
            <person name="Mayer K.F."/>
            <person name="Gouzy J."/>
            <person name="Schoof H."/>
            <person name="Van de Peer Y."/>
            <person name="Proost S."/>
            <person name="Cook D.R."/>
            <person name="Meyers B.C."/>
            <person name="Spannagl M."/>
            <person name="Cheung F."/>
            <person name="De Mita S."/>
            <person name="Krishnakumar V."/>
            <person name="Gundlach H."/>
            <person name="Zhou S."/>
            <person name="Mudge J."/>
            <person name="Bharti A.K."/>
            <person name="Murray J.D."/>
            <person name="Naoumkina M.A."/>
            <person name="Rosen B."/>
            <person name="Silverstein K.A."/>
            <person name="Tang H."/>
            <person name="Rombauts S."/>
            <person name="Zhao P.X."/>
            <person name="Zhou P."/>
            <person name="Barbe V."/>
            <person name="Bardou P."/>
            <person name="Bechner M."/>
            <person name="Bellec A."/>
            <person name="Berger A."/>
            <person name="Berges H."/>
            <person name="Bidwell S."/>
            <person name="Bisseling T."/>
            <person name="Choisne N."/>
            <person name="Couloux A."/>
            <person name="Denny R."/>
            <person name="Deshpande S."/>
            <person name="Dai X."/>
            <person name="Doyle J.J."/>
            <person name="Dudez A.M."/>
            <person name="Farmer A.D."/>
            <person name="Fouteau S."/>
            <person name="Franken C."/>
            <person name="Gibelin C."/>
            <person name="Gish J."/>
            <person name="Goldstein S."/>
            <person name="Gonzalez A.J."/>
            <person name="Green P.J."/>
            <person name="Hallab A."/>
            <person name="Hartog M."/>
            <person name="Hua A."/>
            <person name="Humphray S.J."/>
            <person name="Jeong D.H."/>
            <person name="Jing Y."/>
            <person name="Jocker A."/>
            <person name="Kenton S.M."/>
            <person name="Kim D.J."/>
            <person name="Klee K."/>
            <person name="Lai H."/>
            <person name="Lang C."/>
            <person name="Lin S."/>
            <person name="Macmil S.L."/>
            <person name="Magdelenat G."/>
            <person name="Matthews L."/>
            <person name="McCorrison J."/>
            <person name="Monaghan E.L."/>
            <person name="Mun J.H."/>
            <person name="Najar F.Z."/>
            <person name="Nicholson C."/>
            <person name="Noirot C."/>
            <person name="O'Bleness M."/>
            <person name="Paule C.R."/>
            <person name="Poulain J."/>
            <person name="Prion F."/>
            <person name="Qin B."/>
            <person name="Qu C."/>
            <person name="Retzel E.F."/>
            <person name="Riddle C."/>
            <person name="Sallet E."/>
            <person name="Samain S."/>
            <person name="Samson N."/>
            <person name="Sanders I."/>
            <person name="Saurat O."/>
            <person name="Scarpelli C."/>
            <person name="Schiex T."/>
            <person name="Segurens B."/>
            <person name="Severin A.J."/>
            <person name="Sherrier D.J."/>
            <person name="Shi R."/>
            <person name="Sims S."/>
            <person name="Singer S.R."/>
            <person name="Sinharoy S."/>
            <person name="Sterck L."/>
            <person name="Viollet A."/>
            <person name="Wang B.B."/>
            <person name="Wang K."/>
            <person name="Wang M."/>
            <person name="Wang X."/>
            <person name="Warfsmann J."/>
            <person name="Weissenbach J."/>
            <person name="White D.D."/>
            <person name="White J.D."/>
            <person name="Wiley G.B."/>
            <person name="Wincker P."/>
            <person name="Xing Y."/>
            <person name="Yang L."/>
            <person name="Yao Z."/>
            <person name="Ying F."/>
            <person name="Zhai J."/>
            <person name="Zhou L."/>
            <person name="Zuber A."/>
            <person name="Denarie J."/>
            <person name="Dixon R.A."/>
            <person name="May G.D."/>
            <person name="Schwartz D.C."/>
            <person name="Rogers J."/>
            <person name="Quetier F."/>
            <person name="Town C.D."/>
            <person name="Roe B.A."/>
        </authorList>
    </citation>
    <scope>NUCLEOTIDE SEQUENCE [LARGE SCALE GENOMIC DNA]</scope>
    <source>
        <strain evidence="9">A17</strain>
        <strain evidence="11 12">cv. Jemalong A17</strain>
    </source>
</reference>
<dbReference type="InterPro" id="IPR036259">
    <property type="entry name" value="MFS_trans_sf"/>
</dbReference>
<feature type="transmembrane region" description="Helical" evidence="8">
    <location>
        <begin position="84"/>
        <end position="100"/>
    </location>
</feature>
<dbReference type="EnsemblPlants" id="AES70303">
    <property type="protein sequence ID" value="AES70303"/>
    <property type="gene ID" value="MTR_3g051190"/>
</dbReference>
<dbReference type="OMA" id="SREYIFM"/>
<evidence type="ECO:0000256" key="3">
    <source>
        <dbReference type="ARBA" id="ARBA00022448"/>
    </source>
</evidence>
<dbReference type="EMBL" id="CM001219">
    <property type="protein sequence ID" value="AES70303.1"/>
    <property type="molecule type" value="Genomic_DNA"/>
</dbReference>
<feature type="transmembrane region" description="Helical" evidence="8">
    <location>
        <begin position="361"/>
        <end position="381"/>
    </location>
</feature>
<evidence type="ECO:0000313" key="11">
    <source>
        <dbReference type="EnsemblPlants" id="AES70303"/>
    </source>
</evidence>
<dbReference type="PANTHER" id="PTHR31585:SF7">
    <property type="entry name" value="FOLATE-BIOPTERIN TRANSPORTER 4-RELATED"/>
    <property type="match status" value="1"/>
</dbReference>
<keyword evidence="4 8" id="KW-0812">Transmembrane</keyword>
<evidence type="ECO:0000256" key="8">
    <source>
        <dbReference type="SAM" id="Phobius"/>
    </source>
</evidence>
<keyword evidence="12" id="KW-1185">Reference proteome</keyword>
<dbReference type="PaxDb" id="3880-AES70303"/>
<dbReference type="STRING" id="3880.G7IXK2"/>
<comment type="similarity">
    <text evidence="2">Belongs to the major facilitator superfamily. Folate-biopterin transporter (TC 2.A.71) family.</text>
</comment>
<dbReference type="KEGG" id="mtr:11440493"/>
<sequence>MIQWTNRLNAAFGFSFLWLICLIYFTQGFRSFVWTAISYQLKDNLHLSPSASQFVFSVAFFPWSIKPLYGILSDCIPIKGSKRISYLVIATVLSLVPWFILGLSSTLRNSTWHLMVILTVQNLGSAMADVVVDAMIAEAVRYDKAKFAGDLQSLSWSSMAVGGICGSLLGGIALSSLQIDAIFLLFSVLPCIQLLSCFSVKENSVNSEVLVEDSIAKDLHTNGSSSTVDEDSSFTKKSHSSTRKRKKGKKNTKNRAVNTSKSKILEKGDSLATKWFHSLKKAIYDLCRAFRQPMILRPMSWFFLAHITVPNLSTVLFYYETEVLKLEASFLGTVRVVGWLGLMLGTFVYNRHLKHMTLRRILMYAHVALAFLNLLQIAVVSRKNIAFGVPDRVMVLFGSALVDGINQFKFMPFLILSGQLCPPGIEGTLFALFMSINNLGTTIGSFVGAGLASILNIDSGSFDNLLLGIVIHALCNFIPIAFLFLIPKEATGASA</sequence>
<feature type="compositionally biased region" description="Basic residues" evidence="7">
    <location>
        <begin position="236"/>
        <end position="253"/>
    </location>
</feature>
<dbReference type="InterPro" id="IPR004324">
    <property type="entry name" value="FBT"/>
</dbReference>
<keyword evidence="3" id="KW-0813">Transport</keyword>
<dbReference type="NCBIfam" id="TIGR00788">
    <property type="entry name" value="fbt"/>
    <property type="match status" value="1"/>
</dbReference>
<evidence type="ECO:0000313" key="10">
    <source>
        <dbReference type="EMBL" id="RHN67066.1"/>
    </source>
</evidence>
<dbReference type="HOGENOM" id="CLU_018563_0_1_1"/>
<dbReference type="GO" id="GO:0098838">
    <property type="term" value="P:folate transmembrane transport"/>
    <property type="evidence" value="ECO:0000318"/>
    <property type="project" value="GO_Central"/>
</dbReference>